<reference evidence="5" key="2">
    <citation type="submission" date="2021-03" db="EMBL/GenBank/DDBJ databases">
        <title>Complete genome sequencing of Acinetobacter baumannii.</title>
        <authorList>
            <person name="Yadav B."/>
            <person name="Makwana N."/>
            <person name="Kharat A.S."/>
            <person name="Veeraraghavan B."/>
            <person name="Vijayakumar S."/>
            <person name="Priya M."/>
        </authorList>
    </citation>
    <scope>NUCLEOTIDE SEQUENCE</scope>
    <source>
        <strain evidence="5">KSK6</strain>
    </source>
</reference>
<gene>
    <name evidence="4" type="ORF">CBE85_19300</name>
    <name evidence="5" type="ORF">J6E47_07825</name>
</gene>
<keyword evidence="2 4" id="KW-0808">Transferase</keyword>
<evidence type="ECO:0000256" key="1">
    <source>
        <dbReference type="ARBA" id="ARBA00022603"/>
    </source>
</evidence>
<organism evidence="4 6">
    <name type="scientific">Acinetobacter baumannii</name>
    <dbReference type="NCBI Taxonomy" id="470"/>
    <lineage>
        <taxon>Bacteria</taxon>
        <taxon>Pseudomonadati</taxon>
        <taxon>Pseudomonadota</taxon>
        <taxon>Gammaproteobacteria</taxon>
        <taxon>Moraxellales</taxon>
        <taxon>Moraxellaceae</taxon>
        <taxon>Acinetobacter</taxon>
        <taxon>Acinetobacter calcoaceticus/baumannii complex</taxon>
    </lineage>
</organism>
<dbReference type="Pfam" id="PF02086">
    <property type="entry name" value="MethyltransfD12"/>
    <property type="match status" value="1"/>
</dbReference>
<dbReference type="PRINTS" id="PR00505">
    <property type="entry name" value="D12N6MTFRASE"/>
</dbReference>
<dbReference type="SUPFAM" id="SSF53335">
    <property type="entry name" value="S-adenosyl-L-methionine-dependent methyltransferases"/>
    <property type="match status" value="1"/>
</dbReference>
<dbReference type="REBASE" id="460638">
    <property type="entry name" value="M.AbaKSK6ORF7825P"/>
</dbReference>
<reference evidence="4 6" key="1">
    <citation type="submission" date="2017-05" db="EMBL/GenBank/DDBJ databases">
        <title>Draft genome sequence of MDR A. baumannii AB360.</title>
        <authorList>
            <person name="Wareham D.W."/>
            <person name="Bean D.C."/>
        </authorList>
    </citation>
    <scope>NUCLEOTIDE SEQUENCE [LARGE SCALE GENOMIC DNA]</scope>
    <source>
        <strain evidence="4 6">AB360</strain>
    </source>
</reference>
<keyword evidence="3" id="KW-0949">S-adenosyl-L-methionine</keyword>
<dbReference type="GO" id="GO:0043565">
    <property type="term" value="F:sequence-specific DNA binding"/>
    <property type="evidence" value="ECO:0007669"/>
    <property type="project" value="TreeGrafter"/>
</dbReference>
<dbReference type="Proteomes" id="UP000664966">
    <property type="component" value="Chromosome"/>
</dbReference>
<name>A0A245ZX55_ACIBA</name>
<proteinExistence type="predicted"/>
<dbReference type="GO" id="GO:1904047">
    <property type="term" value="F:S-adenosyl-L-methionine binding"/>
    <property type="evidence" value="ECO:0007669"/>
    <property type="project" value="TreeGrafter"/>
</dbReference>
<keyword evidence="1 4" id="KW-0489">Methyltransferase</keyword>
<evidence type="ECO:0000313" key="4">
    <source>
        <dbReference type="EMBL" id="OWK64905.1"/>
    </source>
</evidence>
<dbReference type="GO" id="GO:0009307">
    <property type="term" value="P:DNA restriction-modification system"/>
    <property type="evidence" value="ECO:0007669"/>
    <property type="project" value="InterPro"/>
</dbReference>
<dbReference type="InterPro" id="IPR012263">
    <property type="entry name" value="M_m6A_EcoRV"/>
</dbReference>
<dbReference type="EMBL" id="CP072270">
    <property type="protein sequence ID" value="QTK44947.1"/>
    <property type="molecule type" value="Genomic_DNA"/>
</dbReference>
<dbReference type="GO" id="GO:0009007">
    <property type="term" value="F:site-specific DNA-methyltransferase (adenine-specific) activity"/>
    <property type="evidence" value="ECO:0007669"/>
    <property type="project" value="UniProtKB-EC"/>
</dbReference>
<dbReference type="EMBL" id="NGKM01000033">
    <property type="protein sequence ID" value="OWK64905.1"/>
    <property type="molecule type" value="Genomic_DNA"/>
</dbReference>
<dbReference type="Proteomes" id="UP000197394">
    <property type="component" value="Unassembled WGS sequence"/>
</dbReference>
<dbReference type="InterPro" id="IPR012327">
    <property type="entry name" value="MeTrfase_D12"/>
</dbReference>
<dbReference type="PANTHER" id="PTHR30481">
    <property type="entry name" value="DNA ADENINE METHYLASE"/>
    <property type="match status" value="1"/>
</dbReference>
<dbReference type="InterPro" id="IPR029063">
    <property type="entry name" value="SAM-dependent_MTases_sf"/>
</dbReference>
<evidence type="ECO:0000313" key="5">
    <source>
        <dbReference type="EMBL" id="QTK44947.1"/>
    </source>
</evidence>
<dbReference type="Gene3D" id="3.40.50.150">
    <property type="entry name" value="Vaccinia Virus protein VP39"/>
    <property type="match status" value="2"/>
</dbReference>
<dbReference type="PANTHER" id="PTHR30481:SF4">
    <property type="entry name" value="SITE-SPECIFIC DNA-METHYLTRANSFERASE (ADENINE-SPECIFIC)"/>
    <property type="match status" value="1"/>
</dbReference>
<evidence type="ECO:0000313" key="6">
    <source>
        <dbReference type="Proteomes" id="UP000197394"/>
    </source>
</evidence>
<dbReference type="GO" id="GO:0032259">
    <property type="term" value="P:methylation"/>
    <property type="evidence" value="ECO:0007669"/>
    <property type="project" value="UniProtKB-KW"/>
</dbReference>
<protein>
    <submittedName>
        <fullName evidence="5">DNA adenine methylase</fullName>
    </submittedName>
    <submittedName>
        <fullName evidence="4">DNA methyltransferase</fullName>
    </submittedName>
</protein>
<accession>A0A245ZX55</accession>
<dbReference type="AlphaFoldDB" id="A0A245ZX55"/>
<dbReference type="REBASE" id="312550">
    <property type="entry name" value="M.Aba16141ORF10775P"/>
</dbReference>
<dbReference type="GO" id="GO:0006298">
    <property type="term" value="P:mismatch repair"/>
    <property type="evidence" value="ECO:0007669"/>
    <property type="project" value="TreeGrafter"/>
</dbReference>
<sequence>MNTMNHPLIRYHGGKFRLAPWVLSHFPNHTCYTEAFGGAAGVLLQKPRAYAEVYNDLDGEIVNLFRVLRNEEHRNKLIEQLVFTPYSRDDFQGAWEPCDDPIEKARRLIVRAQMGFGSAGATKGITGFRIDTKRAYGTAQSLWMTYPNHLAIVGQRLSGVLIENRPAIQVLQDHDDSETLHYVDPPYVHETRYSGAKNGRVYRHEMSDQDHEELLKVLLELEGKVIVSGYPSELYNDYLAKWKRVDTSARISSGRGTDVRTECLWISPNAQHQDLFGGIHV</sequence>
<evidence type="ECO:0000256" key="3">
    <source>
        <dbReference type="ARBA" id="ARBA00022691"/>
    </source>
</evidence>
<dbReference type="PIRSF" id="PIRSF000398">
    <property type="entry name" value="M_m6A_EcoRV"/>
    <property type="match status" value="1"/>
</dbReference>
<evidence type="ECO:0000256" key="2">
    <source>
        <dbReference type="ARBA" id="ARBA00022679"/>
    </source>
</evidence>